<evidence type="ECO:0000313" key="9">
    <source>
        <dbReference type="EMBL" id="SDW39277.1"/>
    </source>
</evidence>
<feature type="domain" description="RCK C-terminal" evidence="8">
    <location>
        <begin position="302"/>
        <end position="386"/>
    </location>
</feature>
<dbReference type="GO" id="GO:0006813">
    <property type="term" value="P:potassium ion transport"/>
    <property type="evidence" value="ECO:0007669"/>
    <property type="project" value="InterPro"/>
</dbReference>
<keyword evidence="2" id="KW-0813">Transport</keyword>
<dbReference type="OrthoDB" id="9809303at2"/>
<comment type="subcellular location">
    <subcellularLocation>
        <location evidence="1">Membrane</location>
        <topology evidence="1">Multi-pass membrane protein</topology>
    </subcellularLocation>
</comment>
<keyword evidence="4" id="KW-0677">Repeat</keyword>
<dbReference type="InterPro" id="IPR004680">
    <property type="entry name" value="Cit_transptr-like_dom"/>
</dbReference>
<dbReference type="GO" id="GO:0008324">
    <property type="term" value="F:monoatomic cation transmembrane transporter activity"/>
    <property type="evidence" value="ECO:0007669"/>
    <property type="project" value="InterPro"/>
</dbReference>
<feature type="transmembrane region" description="Helical" evidence="7">
    <location>
        <begin position="476"/>
        <end position="499"/>
    </location>
</feature>
<feature type="transmembrane region" description="Helical" evidence="7">
    <location>
        <begin position="7"/>
        <end position="22"/>
    </location>
</feature>
<dbReference type="PROSITE" id="PS51202">
    <property type="entry name" value="RCK_C"/>
    <property type="match status" value="2"/>
</dbReference>
<name>A0A1H2T683_9RHOB</name>
<evidence type="ECO:0000256" key="6">
    <source>
        <dbReference type="ARBA" id="ARBA00023136"/>
    </source>
</evidence>
<evidence type="ECO:0000256" key="2">
    <source>
        <dbReference type="ARBA" id="ARBA00022448"/>
    </source>
</evidence>
<dbReference type="PANTHER" id="PTHR43652:SF2">
    <property type="entry name" value="BASIC AMINO ACID ANTIPORTER YFCC-RELATED"/>
    <property type="match status" value="1"/>
</dbReference>
<feature type="transmembrane region" description="Helical" evidence="7">
    <location>
        <begin position="132"/>
        <end position="153"/>
    </location>
</feature>
<feature type="transmembrane region" description="Helical" evidence="7">
    <location>
        <begin position="402"/>
        <end position="420"/>
    </location>
</feature>
<proteinExistence type="predicted"/>
<dbReference type="PANTHER" id="PTHR43652">
    <property type="entry name" value="BASIC AMINO ACID ANTIPORTER YFCC-RELATED"/>
    <property type="match status" value="1"/>
</dbReference>
<evidence type="ECO:0000256" key="4">
    <source>
        <dbReference type="ARBA" id="ARBA00022737"/>
    </source>
</evidence>
<dbReference type="STRING" id="356660.SAMN05444336_101896"/>
<evidence type="ECO:0000256" key="7">
    <source>
        <dbReference type="SAM" id="Phobius"/>
    </source>
</evidence>
<evidence type="ECO:0000256" key="5">
    <source>
        <dbReference type="ARBA" id="ARBA00022989"/>
    </source>
</evidence>
<dbReference type="AlphaFoldDB" id="A0A1H2T683"/>
<keyword evidence="10" id="KW-1185">Reference proteome</keyword>
<keyword evidence="6 7" id="KW-0472">Membrane</keyword>
<dbReference type="GO" id="GO:0005886">
    <property type="term" value="C:plasma membrane"/>
    <property type="evidence" value="ECO:0007669"/>
    <property type="project" value="TreeGrafter"/>
</dbReference>
<keyword evidence="3 7" id="KW-0812">Transmembrane</keyword>
<organism evidence="9 10">
    <name type="scientific">Albimonas donghaensis</name>
    <dbReference type="NCBI Taxonomy" id="356660"/>
    <lineage>
        <taxon>Bacteria</taxon>
        <taxon>Pseudomonadati</taxon>
        <taxon>Pseudomonadota</taxon>
        <taxon>Alphaproteobacteria</taxon>
        <taxon>Rhodobacterales</taxon>
        <taxon>Paracoccaceae</taxon>
        <taxon>Albimonas</taxon>
    </lineage>
</organism>
<dbReference type="Gene3D" id="3.30.70.1450">
    <property type="entry name" value="Regulator of K+ conductance, C-terminal domain"/>
    <property type="match status" value="2"/>
</dbReference>
<feature type="transmembrane region" description="Helical" evidence="7">
    <location>
        <begin position="51"/>
        <end position="70"/>
    </location>
</feature>
<evidence type="ECO:0000313" key="10">
    <source>
        <dbReference type="Proteomes" id="UP000199118"/>
    </source>
</evidence>
<evidence type="ECO:0000256" key="3">
    <source>
        <dbReference type="ARBA" id="ARBA00022692"/>
    </source>
</evidence>
<evidence type="ECO:0000256" key="1">
    <source>
        <dbReference type="ARBA" id="ARBA00004141"/>
    </source>
</evidence>
<dbReference type="SUPFAM" id="SSF116726">
    <property type="entry name" value="TrkA C-terminal domain-like"/>
    <property type="match status" value="2"/>
</dbReference>
<protein>
    <submittedName>
        <fullName evidence="9">Di-and tricarboxylate transporter</fullName>
    </submittedName>
</protein>
<feature type="transmembrane region" description="Helical" evidence="7">
    <location>
        <begin position="177"/>
        <end position="200"/>
    </location>
</feature>
<feature type="transmembrane region" description="Helical" evidence="7">
    <location>
        <begin position="572"/>
        <end position="592"/>
    </location>
</feature>
<reference evidence="9 10" key="1">
    <citation type="submission" date="2016-10" db="EMBL/GenBank/DDBJ databases">
        <authorList>
            <person name="de Groot N.N."/>
        </authorList>
    </citation>
    <scope>NUCLEOTIDE SEQUENCE [LARGE SCALE GENOMIC DNA]</scope>
    <source>
        <strain evidence="9 10">DSM 17890</strain>
    </source>
</reference>
<dbReference type="InterPro" id="IPR006037">
    <property type="entry name" value="RCK_C"/>
</dbReference>
<dbReference type="Proteomes" id="UP000199118">
    <property type="component" value="Unassembled WGS sequence"/>
</dbReference>
<feature type="transmembrane region" description="Helical" evidence="7">
    <location>
        <begin position="534"/>
        <end position="551"/>
    </location>
</feature>
<feature type="transmembrane region" description="Helical" evidence="7">
    <location>
        <begin position="28"/>
        <end position="44"/>
    </location>
</feature>
<dbReference type="Pfam" id="PF02080">
    <property type="entry name" value="TrkA_C"/>
    <property type="match status" value="1"/>
</dbReference>
<sequence length="593" mass="61843">MTEEQAALFALMGAFLGLLVWGRLRYDLVAAGTLFVGVAAGLVPEDTAFEGFGHAAVVVIALVFVVSRGLTNSGAVEVLASKISNPDRPLALHIALISGVGAALSAVINNVAALALLMTVDLQTSEKAKRSPALTLMPLSFATILGGMITLIGTPPNIVIAQYRAETLGEPYGMFDFAYVGLVVAVIGILFTALVGWRLIPVRDGQGLRPSAPQSGLYTVEARAAEKGKAVGRTPTDLGDLLEEHDVNLLGLIRGDRRLPGFSRHEEIRAEDVLILEGEPAAIESFMGAAGLDHPAEGEEGDDGKPALPGRLTLAEAIVPEGAWVSGRTASGLRLLSRQGVALLGVSRQGRRFRERVRGLTIRPGDVLLLVGPPERMNDVMSWLGALPLAGRETPVLRREKAAFAALAFLAAVGAAVAGLVSLPVALLGCVGAYALGGLVSGREVYESVEWKAIVLLACLVPVAGALEQAGGTELIATAIVGLTAGWPAWAVLMVLMAVTMTLSDFLNNVATTLIAAPIGLGVAQAIGAPPDPFLMGVAVAASCAFLTPIGHKNNTIIMGPGGYRFADYWRMGLPLELLVLAVAGPTVWWIWG</sequence>
<feature type="transmembrane region" description="Helical" evidence="7">
    <location>
        <begin position="90"/>
        <end position="120"/>
    </location>
</feature>
<dbReference type="EMBL" id="FNMZ01000001">
    <property type="protein sequence ID" value="SDW39277.1"/>
    <property type="molecule type" value="Genomic_DNA"/>
</dbReference>
<feature type="transmembrane region" description="Helical" evidence="7">
    <location>
        <begin position="506"/>
        <end position="528"/>
    </location>
</feature>
<evidence type="ECO:0000259" key="8">
    <source>
        <dbReference type="PROSITE" id="PS51202"/>
    </source>
</evidence>
<gene>
    <name evidence="9" type="ORF">SAMN05444336_101896</name>
</gene>
<feature type="domain" description="RCK C-terminal" evidence="8">
    <location>
        <begin position="206"/>
        <end position="292"/>
    </location>
</feature>
<dbReference type="InterPro" id="IPR036721">
    <property type="entry name" value="RCK_C_sf"/>
</dbReference>
<dbReference type="InterPro" id="IPR051679">
    <property type="entry name" value="DASS-Related_Transporters"/>
</dbReference>
<accession>A0A1H2T683</accession>
<keyword evidence="5 7" id="KW-1133">Transmembrane helix</keyword>
<dbReference type="Pfam" id="PF03600">
    <property type="entry name" value="CitMHS"/>
    <property type="match status" value="1"/>
</dbReference>
<dbReference type="RefSeq" id="WP_092679891.1">
    <property type="nucleotide sequence ID" value="NZ_FNMZ01000001.1"/>
</dbReference>